<evidence type="ECO:0000313" key="2">
    <source>
        <dbReference type="Proteomes" id="UP000789525"/>
    </source>
</evidence>
<proteinExistence type="predicted"/>
<protein>
    <submittedName>
        <fullName evidence="1">7432_t:CDS:1</fullName>
    </submittedName>
</protein>
<name>A0ACA9K3T0_9GLOM</name>
<organism evidence="1 2">
    <name type="scientific">Acaulospora colombiana</name>
    <dbReference type="NCBI Taxonomy" id="27376"/>
    <lineage>
        <taxon>Eukaryota</taxon>
        <taxon>Fungi</taxon>
        <taxon>Fungi incertae sedis</taxon>
        <taxon>Mucoromycota</taxon>
        <taxon>Glomeromycotina</taxon>
        <taxon>Glomeromycetes</taxon>
        <taxon>Diversisporales</taxon>
        <taxon>Acaulosporaceae</taxon>
        <taxon>Acaulospora</taxon>
    </lineage>
</organism>
<dbReference type="EMBL" id="CAJVPT010000747">
    <property type="protein sequence ID" value="CAG8449503.1"/>
    <property type="molecule type" value="Genomic_DNA"/>
</dbReference>
<reference evidence="1" key="1">
    <citation type="submission" date="2021-06" db="EMBL/GenBank/DDBJ databases">
        <authorList>
            <person name="Kallberg Y."/>
            <person name="Tangrot J."/>
            <person name="Rosling A."/>
        </authorList>
    </citation>
    <scope>NUCLEOTIDE SEQUENCE</scope>
    <source>
        <strain evidence="1">CL356</strain>
    </source>
</reference>
<comment type="caution">
    <text evidence="1">The sequence shown here is derived from an EMBL/GenBank/DDBJ whole genome shotgun (WGS) entry which is preliminary data.</text>
</comment>
<evidence type="ECO:0000313" key="1">
    <source>
        <dbReference type="EMBL" id="CAG8449503.1"/>
    </source>
</evidence>
<dbReference type="Proteomes" id="UP000789525">
    <property type="component" value="Unassembled WGS sequence"/>
</dbReference>
<sequence>MSTKNTLNRDEVFEPSLAESKWRSQGWAIYKSPSSSTGSLATFINANSMSESEMSPPEDCQKDPSLELFSNNVSSSSLPSYNPPQPRRRTLSSTSRSQERFSMHELGSSNLIFSTNSNRYLSPTRHSVALDKGFDRNREWNLDRERIGNAGKGFGSLIDDDGEKESIAELIANVKDEDAFKLAQFTRMHAIQKNRNSPIPGVKSEKTGEQSGAPSPSDHGLRSSEVTLSKSEACKKYLEDKYREIFGIINNNEIYNPLCEVRARQASANLIGDDNDDMSLNDYDSDALLTEQVKKKFSSRRKKQCPWNISQIETRKSGNMAGQTLEKVEDVNNAIRDEVATSRIKVGNHAHDKNMRYNRRLSQIFIPPSPQEKDNLESPAGPGRNTKHSRASSLNSITHDDVFKAKSRGWSLHLFKRKDKKPQKRSSKGHQKPNVHNENKRVELSDGIQMSQNSLENLTDSSSNDQNPRSSAEFTRSSSEKEHGDSRETYEEKVKSDRGISKASDEKLLEKDDVPEGYSVHDRRSSLGASAAGLSDSSFESAKDAVTGNPKISVTASKSVVDSAGVEERLEKDSDEHHGPSTMQRSLSDDNRIIEINTEYEGDSEGDNELELLGETVLVKLDVLPDNLVRTVTSFQEQGLAPQNDEDNHYVELDIGLNDVFKFKKLVGHGADLVELRISLLGNKQKSIDLQDTEESIARYDESLKEATEFLEANQEIFLERKEVIRKNDRCFFDNFDIPFVQSPVFDGNFAHSQNVPSSDFVIHNETVYELKKRIDIGMEELNRSMTSMESTIEDLEN</sequence>
<keyword evidence="2" id="KW-1185">Reference proteome</keyword>
<gene>
    <name evidence="1" type="ORF">ACOLOM_LOCUS690</name>
</gene>
<accession>A0ACA9K3T0</accession>